<dbReference type="Pfam" id="PF00626">
    <property type="entry name" value="Gelsolin"/>
    <property type="match status" value="1"/>
</dbReference>
<dbReference type="Proteomes" id="UP000695562">
    <property type="component" value="Unassembled WGS sequence"/>
</dbReference>
<sequence>MEPKRTISKSKEGGSKSSKPPQHPNSKQQHSNRKTNRTNKKKNNNSNNNNNNNNSKKKTFTIEENLLAGTEGKKEEEELSQNEKDLLNKNVLDIKKKKQETDHAHRKEKQKKQEKKKLITETLKKKDELAKLQRKEEEEKKKQIEKQRLDDEKEIAAKLSELNLTKTIGHIGNGSSTMKGTSNVNHSHSGGKFSTFKRNTSMTEENILNAFKKKGSMTPSDANSLRKVSSHNSLGIKSSSSLFRTISVPRLSKQQISVLDIFQQQQQQQQQNGSASSPTTPGSPSSPRSMSPLLGHFSNSSSSLGKSLAQSGAGSRGSINSDLSNLSESISRYDFLNRPASIHKKPAQESLQRQSLKQDDYYSTQNTSKRWDDYVKTLLPTDQEILKRRKEESEEDSESEEGSISLESQEESEEESEQEESEQESEPESEEVESVDQEDLESEQESVDDESEQESQDEESEDEPIKSPPTESSQQPTTTNHKVEQESSASSKSVIIQKDGSTTPVSPIQENKRLSMTKEKRLSLSGENKRLSINKEHKRLSITKDEKRLSGSGQLTPKKSKEEDEGTKIINALLNKMSTRTFNTNTGDSSYASATQKPPQMVNIFKYGILDIDFSDLFGEEEDLKGFIMWSVHSFGLEEREYDDYNILYNKDSYLVMNLSNDNKNDANRMYNIHIWHGKESPIDRKGTAVMMAIQLATHMNGKVNLYTEEQGKETDLFIKYFINEDMDGMRYKSHGSSDKDTDFNHFENNEVKTHLFRIDIPPLDVEECGTIAIRRMGLSKKLIKESSKEISWLLVNNKKIYIHLGPKASLENKILIRQLSKEYENYFHASIPISEIYEEKEFTKYVKEKKTKIDRDKDWNVDEDDDTIVNLYKTCIKPNGRLGLEQISEEYPLHYNQLTNTEVYILDCTTDIFVWAPKGISRKKVNAARECAKVFFQEYDRPQWAEIHYFIEGNELPLFKRQFKDWPTPCHLANVNYTRPPLPSNISTTKLIYDFEYINATIKDEVIYPLLDNHPTDVVDVYDITLPELKFYKLDQSEKCNFYQDDCYMVMITTKDRGEKNWYQDYECKTVIYWWEGVNADFKGYASFIHGLYPIIAQKFIDRGQPMPRVERVTQRKEPSHFLKAFDETIVIHKGSRFDDPDITNRIYQFINEGPITYIQELDQNSLVLNSYNIYLIKSVVEQCIYIWKGCNNVMPHDELESFAQRLDEEFKVMLPYAQGDEPAYFWEMLPGLKDNIVMDFDATNDRLFKFYLSSKSQLKILRIGRMVPTDLDTQECCMLDTPESIYLWVGSGCSDTLENICHIFVKDYCKYYSIPQESIKVIRQYEEPLDFKHHLRGWDRKDDYIDPLETRKNQVALSHTLAYRKQCQEEQQLLIEYIEYANSLDDEDDLEDFETWTLIKKGLIDQFVDSPVSPQLNGNNSNGNGNHSNNSNSPSVASNGASSSSGLPPLVGKKQMVAVNSPSSKTPKKKKLFGLFKK</sequence>
<dbReference type="OrthoDB" id="6375767at2759"/>
<feature type="region of interest" description="Disordered" evidence="1">
    <location>
        <begin position="173"/>
        <end position="196"/>
    </location>
</feature>
<dbReference type="SMART" id="SM00262">
    <property type="entry name" value="GEL"/>
    <property type="match status" value="4"/>
</dbReference>
<feature type="compositionally biased region" description="Polar residues" evidence="1">
    <location>
        <begin position="173"/>
        <end position="188"/>
    </location>
</feature>
<feature type="compositionally biased region" description="Basic and acidic residues" evidence="1">
    <location>
        <begin position="510"/>
        <end position="535"/>
    </location>
</feature>
<feature type="region of interest" description="Disordered" evidence="1">
    <location>
        <begin position="344"/>
        <end position="566"/>
    </location>
</feature>
<dbReference type="InterPro" id="IPR029006">
    <property type="entry name" value="ADF-H/Gelsolin-like_dom_sf"/>
</dbReference>
<feature type="region of interest" description="Disordered" evidence="1">
    <location>
        <begin position="1"/>
        <end position="121"/>
    </location>
</feature>
<keyword evidence="4" id="KW-1185">Reference proteome</keyword>
<dbReference type="GO" id="GO:0051014">
    <property type="term" value="P:actin filament severing"/>
    <property type="evidence" value="ECO:0007669"/>
    <property type="project" value="TreeGrafter"/>
</dbReference>
<dbReference type="GO" id="GO:0005546">
    <property type="term" value="F:phosphatidylinositol-4,5-bisphosphate binding"/>
    <property type="evidence" value="ECO:0007669"/>
    <property type="project" value="TreeGrafter"/>
</dbReference>
<dbReference type="Gene3D" id="3.40.20.10">
    <property type="entry name" value="Severin"/>
    <property type="match status" value="4"/>
</dbReference>
<feature type="compositionally biased region" description="Basic residues" evidence="1">
    <location>
        <begin position="30"/>
        <end position="43"/>
    </location>
</feature>
<gene>
    <name evidence="3" type="ORF">CYY_003265</name>
</gene>
<name>A0A8J4UUF9_9MYCE</name>
<feature type="compositionally biased region" description="Low complexity" evidence="1">
    <location>
        <begin position="468"/>
        <end position="479"/>
    </location>
</feature>
<dbReference type="GO" id="GO:0051016">
    <property type="term" value="P:barbed-end actin filament capping"/>
    <property type="evidence" value="ECO:0007669"/>
    <property type="project" value="TreeGrafter"/>
</dbReference>
<feature type="compositionally biased region" description="Acidic residues" evidence="1">
    <location>
        <begin position="408"/>
        <end position="462"/>
    </location>
</feature>
<evidence type="ECO:0000313" key="4">
    <source>
        <dbReference type="Proteomes" id="UP000695562"/>
    </source>
</evidence>
<dbReference type="GO" id="GO:0005737">
    <property type="term" value="C:cytoplasm"/>
    <property type="evidence" value="ECO:0007669"/>
    <property type="project" value="TreeGrafter"/>
</dbReference>
<feature type="domain" description="Gelsolin-like" evidence="2">
    <location>
        <begin position="648"/>
        <end position="719"/>
    </location>
</feature>
<dbReference type="InterPro" id="IPR007123">
    <property type="entry name" value="Gelsolin-like_dom"/>
</dbReference>
<dbReference type="GO" id="GO:0008154">
    <property type="term" value="P:actin polymerization or depolymerization"/>
    <property type="evidence" value="ECO:0007669"/>
    <property type="project" value="TreeGrafter"/>
</dbReference>
<dbReference type="InterPro" id="IPR007122">
    <property type="entry name" value="Villin/Gelsolin"/>
</dbReference>
<feature type="compositionally biased region" description="Basic residues" evidence="1">
    <location>
        <begin position="1468"/>
        <end position="1480"/>
    </location>
</feature>
<dbReference type="PRINTS" id="PR00597">
    <property type="entry name" value="GELSOLIN"/>
</dbReference>
<evidence type="ECO:0000259" key="2">
    <source>
        <dbReference type="Pfam" id="PF00626"/>
    </source>
</evidence>
<feature type="region of interest" description="Disordered" evidence="1">
    <location>
        <begin position="263"/>
        <end position="323"/>
    </location>
</feature>
<feature type="compositionally biased region" description="Basic residues" evidence="1">
    <location>
        <begin position="106"/>
        <end position="115"/>
    </location>
</feature>
<reference evidence="3" key="1">
    <citation type="submission" date="2020-01" db="EMBL/GenBank/DDBJ databases">
        <title>Development of genomics and gene disruption for Polysphondylium violaceum indicates a role for the polyketide synthase stlB in stalk morphogenesis.</title>
        <authorList>
            <person name="Narita B."/>
            <person name="Kawabe Y."/>
            <person name="Kin K."/>
            <person name="Saito T."/>
            <person name="Gibbs R."/>
            <person name="Kuspa A."/>
            <person name="Muzny D."/>
            <person name="Queller D."/>
            <person name="Richards S."/>
            <person name="Strassman J."/>
            <person name="Sucgang R."/>
            <person name="Worley K."/>
            <person name="Schaap P."/>
        </authorList>
    </citation>
    <scope>NUCLEOTIDE SEQUENCE</scope>
    <source>
        <strain evidence="3">QSvi11</strain>
    </source>
</reference>
<feature type="compositionally biased region" description="Low complexity" evidence="1">
    <location>
        <begin position="263"/>
        <end position="313"/>
    </location>
</feature>
<accession>A0A8J4UUF9</accession>
<dbReference type="PANTHER" id="PTHR11977:SF112">
    <property type="entry name" value="GELSOLIN-RELATED PROTEIN"/>
    <property type="match status" value="1"/>
</dbReference>
<protein>
    <recommendedName>
        <fullName evidence="2">Gelsolin-like domain-containing protein</fullName>
    </recommendedName>
</protein>
<comment type="caution">
    <text evidence="3">The sequence shown here is derived from an EMBL/GenBank/DDBJ whole genome shotgun (WGS) entry which is preliminary data.</text>
</comment>
<feature type="compositionally biased region" description="Polar residues" evidence="1">
    <location>
        <begin position="486"/>
        <end position="509"/>
    </location>
</feature>
<dbReference type="EMBL" id="AJWJ01000100">
    <property type="protein sequence ID" value="KAF2075436.1"/>
    <property type="molecule type" value="Genomic_DNA"/>
</dbReference>
<feature type="compositionally biased region" description="Basic and acidic residues" evidence="1">
    <location>
        <begin position="71"/>
        <end position="87"/>
    </location>
</feature>
<organism evidence="3 4">
    <name type="scientific">Polysphondylium violaceum</name>
    <dbReference type="NCBI Taxonomy" id="133409"/>
    <lineage>
        <taxon>Eukaryota</taxon>
        <taxon>Amoebozoa</taxon>
        <taxon>Evosea</taxon>
        <taxon>Eumycetozoa</taxon>
        <taxon>Dictyostelia</taxon>
        <taxon>Dictyosteliales</taxon>
        <taxon>Dictyosteliaceae</taxon>
        <taxon>Polysphondylium</taxon>
    </lineage>
</organism>
<dbReference type="PANTHER" id="PTHR11977">
    <property type="entry name" value="VILLIN"/>
    <property type="match status" value="1"/>
</dbReference>
<evidence type="ECO:0000256" key="1">
    <source>
        <dbReference type="SAM" id="MobiDB-lite"/>
    </source>
</evidence>
<feature type="region of interest" description="Disordered" evidence="1">
    <location>
        <begin position="1413"/>
        <end position="1480"/>
    </location>
</feature>
<evidence type="ECO:0000313" key="3">
    <source>
        <dbReference type="EMBL" id="KAF2075436.1"/>
    </source>
</evidence>
<proteinExistence type="predicted"/>
<dbReference type="GO" id="GO:0051015">
    <property type="term" value="F:actin filament binding"/>
    <property type="evidence" value="ECO:0007669"/>
    <property type="project" value="InterPro"/>
</dbReference>
<feature type="compositionally biased region" description="Low complexity" evidence="1">
    <location>
        <begin position="1419"/>
        <end position="1448"/>
    </location>
</feature>
<dbReference type="GO" id="GO:0015629">
    <property type="term" value="C:actin cytoskeleton"/>
    <property type="evidence" value="ECO:0007669"/>
    <property type="project" value="TreeGrafter"/>
</dbReference>
<feature type="compositionally biased region" description="Polar residues" evidence="1">
    <location>
        <begin position="349"/>
        <end position="368"/>
    </location>
</feature>
<feature type="compositionally biased region" description="Low complexity" evidence="1">
    <location>
        <begin position="44"/>
        <end position="54"/>
    </location>
</feature>
<dbReference type="SUPFAM" id="SSF55753">
    <property type="entry name" value="Actin depolymerizing proteins"/>
    <property type="match status" value="5"/>
</dbReference>
<feature type="compositionally biased region" description="Basic and acidic residues" evidence="1">
    <location>
        <begin position="1"/>
        <end position="14"/>
    </location>
</feature>